<dbReference type="AlphaFoldDB" id="A0AA86QDI6"/>
<name>A0AA86QDI6_9EUKA</name>
<keyword evidence="3" id="KW-1185">Reference proteome</keyword>
<evidence type="ECO:0000313" key="3">
    <source>
        <dbReference type="Proteomes" id="UP001642409"/>
    </source>
</evidence>
<dbReference type="EMBL" id="CAXDID020000121">
    <property type="protein sequence ID" value="CAL6031885.1"/>
    <property type="molecule type" value="Genomic_DNA"/>
</dbReference>
<comment type="caution">
    <text evidence="1">The sequence shown here is derived from an EMBL/GenBank/DDBJ whole genome shotgun (WGS) entry which is preliminary data.</text>
</comment>
<evidence type="ECO:0000313" key="1">
    <source>
        <dbReference type="EMBL" id="CAI9950015.1"/>
    </source>
</evidence>
<dbReference type="Proteomes" id="UP001642409">
    <property type="component" value="Unassembled WGS sequence"/>
</dbReference>
<organism evidence="1">
    <name type="scientific">Hexamita inflata</name>
    <dbReference type="NCBI Taxonomy" id="28002"/>
    <lineage>
        <taxon>Eukaryota</taxon>
        <taxon>Metamonada</taxon>
        <taxon>Diplomonadida</taxon>
        <taxon>Hexamitidae</taxon>
        <taxon>Hexamitinae</taxon>
        <taxon>Hexamita</taxon>
    </lineage>
</organism>
<reference evidence="2 3" key="2">
    <citation type="submission" date="2024-07" db="EMBL/GenBank/DDBJ databases">
        <authorList>
            <person name="Akdeniz Z."/>
        </authorList>
    </citation>
    <scope>NUCLEOTIDE SEQUENCE [LARGE SCALE GENOMIC DNA]</scope>
</reference>
<reference evidence="1" key="1">
    <citation type="submission" date="2023-06" db="EMBL/GenBank/DDBJ databases">
        <authorList>
            <person name="Kurt Z."/>
        </authorList>
    </citation>
    <scope>NUCLEOTIDE SEQUENCE</scope>
</reference>
<dbReference type="EMBL" id="CATOUU010000806">
    <property type="protein sequence ID" value="CAI9950015.1"/>
    <property type="molecule type" value="Genomic_DNA"/>
</dbReference>
<sequence>MKRQEVELIQIQTYKIYECSKLKYRELQLLLRIEPKTSKVRGRVKPHDRARVAGNSTNFFPGINRFVLIKQIQYWDKRIINILQRFKFVILFYTINTPYAHVLQLSI</sequence>
<proteinExistence type="predicted"/>
<accession>A0AA86QDI6</accession>
<gene>
    <name evidence="2" type="ORF">HINF_LOCUS34217</name>
    <name evidence="1" type="ORF">HINF_LOCUS37660</name>
</gene>
<protein>
    <submittedName>
        <fullName evidence="2">Hypothetical_protein</fullName>
    </submittedName>
</protein>
<evidence type="ECO:0000313" key="2">
    <source>
        <dbReference type="EMBL" id="CAL6031885.1"/>
    </source>
</evidence>